<accession>A0AAQ3PCL5</accession>
<sequence length="156" mass="17440">MKGPTQKIHCKTTESKINIRTKFQILEKLCKKGTYLVIPCMVPVVDNGCSKTPSRVNSSSCDGNGRQVDQEHSKSDGKWSQNLQLNISYHKINHIQAKFGYKCMQCKEQSYRNVRISGVSLGISCRENGVDKNKSANNLSSKSITFSVSRVHKISS</sequence>
<gene>
    <name evidence="2" type="ORF">V8G54_003046</name>
</gene>
<dbReference type="AlphaFoldDB" id="A0AAQ3PCL5"/>
<proteinExistence type="predicted"/>
<dbReference type="Proteomes" id="UP001374535">
    <property type="component" value="Chromosome 1"/>
</dbReference>
<reference evidence="2 3" key="1">
    <citation type="journal article" date="2023" name="Life. Sci Alliance">
        <title>Evolutionary insights into 3D genome organization and epigenetic landscape of Vigna mungo.</title>
        <authorList>
            <person name="Junaid A."/>
            <person name="Singh B."/>
            <person name="Bhatia S."/>
        </authorList>
    </citation>
    <scope>NUCLEOTIDE SEQUENCE [LARGE SCALE GENOMIC DNA]</scope>
    <source>
        <strain evidence="2">Urdbean</strain>
    </source>
</reference>
<feature type="non-terminal residue" evidence="2">
    <location>
        <position position="156"/>
    </location>
</feature>
<feature type="compositionally biased region" description="Basic and acidic residues" evidence="1">
    <location>
        <begin position="68"/>
        <end position="77"/>
    </location>
</feature>
<name>A0AAQ3PCL5_VIGMU</name>
<dbReference type="EMBL" id="CP144700">
    <property type="protein sequence ID" value="WVZ24502.1"/>
    <property type="molecule type" value="Genomic_DNA"/>
</dbReference>
<evidence type="ECO:0000256" key="1">
    <source>
        <dbReference type="SAM" id="MobiDB-lite"/>
    </source>
</evidence>
<keyword evidence="3" id="KW-1185">Reference proteome</keyword>
<evidence type="ECO:0000313" key="2">
    <source>
        <dbReference type="EMBL" id="WVZ24502.1"/>
    </source>
</evidence>
<evidence type="ECO:0000313" key="3">
    <source>
        <dbReference type="Proteomes" id="UP001374535"/>
    </source>
</evidence>
<feature type="region of interest" description="Disordered" evidence="1">
    <location>
        <begin position="54"/>
        <end position="77"/>
    </location>
</feature>
<organism evidence="2 3">
    <name type="scientific">Vigna mungo</name>
    <name type="common">Black gram</name>
    <name type="synonym">Phaseolus mungo</name>
    <dbReference type="NCBI Taxonomy" id="3915"/>
    <lineage>
        <taxon>Eukaryota</taxon>
        <taxon>Viridiplantae</taxon>
        <taxon>Streptophyta</taxon>
        <taxon>Embryophyta</taxon>
        <taxon>Tracheophyta</taxon>
        <taxon>Spermatophyta</taxon>
        <taxon>Magnoliopsida</taxon>
        <taxon>eudicotyledons</taxon>
        <taxon>Gunneridae</taxon>
        <taxon>Pentapetalae</taxon>
        <taxon>rosids</taxon>
        <taxon>fabids</taxon>
        <taxon>Fabales</taxon>
        <taxon>Fabaceae</taxon>
        <taxon>Papilionoideae</taxon>
        <taxon>50 kb inversion clade</taxon>
        <taxon>NPAAA clade</taxon>
        <taxon>indigoferoid/millettioid clade</taxon>
        <taxon>Phaseoleae</taxon>
        <taxon>Vigna</taxon>
    </lineage>
</organism>
<protein>
    <submittedName>
        <fullName evidence="2">Uncharacterized protein</fullName>
    </submittedName>
</protein>